<name>A0A168JIC3_CORDF</name>
<dbReference type="EMBL" id="AZHF01000001">
    <property type="protein sequence ID" value="OAA80477.1"/>
    <property type="molecule type" value="Genomic_DNA"/>
</dbReference>
<dbReference type="STRING" id="1081108.A0A168JIC3"/>
<evidence type="ECO:0000313" key="3">
    <source>
        <dbReference type="EMBL" id="OAA80477.1"/>
    </source>
</evidence>
<dbReference type="Pfam" id="PF00557">
    <property type="entry name" value="Peptidase_M24"/>
    <property type="match status" value="1"/>
</dbReference>
<evidence type="ECO:0000259" key="2">
    <source>
        <dbReference type="Pfam" id="PF00557"/>
    </source>
</evidence>
<comment type="caution">
    <text evidence="3">The sequence shown here is derived from an EMBL/GenBank/DDBJ whole genome shotgun (WGS) entry which is preliminary data.</text>
</comment>
<gene>
    <name evidence="3" type="ORF">LEL_00022</name>
</gene>
<evidence type="ECO:0000256" key="1">
    <source>
        <dbReference type="SAM" id="SignalP"/>
    </source>
</evidence>
<evidence type="ECO:0000313" key="4">
    <source>
        <dbReference type="Proteomes" id="UP000076881"/>
    </source>
</evidence>
<dbReference type="OrthoDB" id="3632757at2759"/>
<protein>
    <submittedName>
        <fullName evidence="3">Xaa-Pro aminopeptidase family enzyme</fullName>
    </submittedName>
</protein>
<dbReference type="SUPFAM" id="SSF55920">
    <property type="entry name" value="Creatinase/aminopeptidase"/>
    <property type="match status" value="1"/>
</dbReference>
<feature type="signal peptide" evidence="1">
    <location>
        <begin position="1"/>
        <end position="19"/>
    </location>
</feature>
<keyword evidence="3" id="KW-0031">Aminopeptidase</keyword>
<dbReference type="GO" id="GO:0004177">
    <property type="term" value="F:aminopeptidase activity"/>
    <property type="evidence" value="ECO:0007669"/>
    <property type="project" value="UniProtKB-KW"/>
</dbReference>
<accession>A0A168JIC3</accession>
<feature type="chain" id="PRO_5007898136" evidence="1">
    <location>
        <begin position="20"/>
        <end position="448"/>
    </location>
</feature>
<keyword evidence="3" id="KW-0378">Hydrolase</keyword>
<dbReference type="Proteomes" id="UP000076881">
    <property type="component" value="Unassembled WGS sequence"/>
</dbReference>
<keyword evidence="3" id="KW-0645">Protease</keyword>
<proteinExistence type="predicted"/>
<reference evidence="3 4" key="1">
    <citation type="journal article" date="2016" name="Genome Biol. Evol.">
        <title>Divergent and convergent evolution of fungal pathogenicity.</title>
        <authorList>
            <person name="Shang Y."/>
            <person name="Xiao G."/>
            <person name="Zheng P."/>
            <person name="Cen K."/>
            <person name="Zhan S."/>
            <person name="Wang C."/>
        </authorList>
    </citation>
    <scope>NUCLEOTIDE SEQUENCE [LARGE SCALE GENOMIC DNA]</scope>
    <source>
        <strain evidence="3 4">RCEF 1005</strain>
    </source>
</reference>
<dbReference type="InterPro" id="IPR000994">
    <property type="entry name" value="Pept_M24"/>
</dbReference>
<dbReference type="Gene3D" id="3.90.230.10">
    <property type="entry name" value="Creatinase/methionine aminopeptidase superfamily"/>
    <property type="match status" value="1"/>
</dbReference>
<dbReference type="AlphaFoldDB" id="A0A168JIC3"/>
<keyword evidence="1" id="KW-0732">Signal</keyword>
<feature type="domain" description="Peptidase M24" evidence="2">
    <location>
        <begin position="200"/>
        <end position="380"/>
    </location>
</feature>
<dbReference type="InterPro" id="IPR036005">
    <property type="entry name" value="Creatinase/aminopeptidase-like"/>
</dbReference>
<sequence length="448" mass="50318">MKLTLVAALAALAPLCADAVQTPSYQHLPPLREQAALQDKWYAERKEAIPALLQKHGVDAWLISQREYAEETVFWSLTSSFSARRRTTILFFAPSAADPSLPTSYTFIDNTAQVWDDVRGLLARHDPARIAVNAHPEIAFASGLHAGELAAARRGLGDVWADRFVLDEVPMLAVEYIGTQIAARLPWYKRMQETAWAIISEGFSEGVVTPGETTARDVEWWMREQIQSLKYTTWFHPSVTIIKPDTPWGAAAAAVDEQAADEESIQHGDLLHVDFGVSALGMNTDTQHLAYVLYPGQTSHDDVPQGFRDGLKKGNRLQDMTRKHMRPGRTGNEILAAIRREMKDEGLEGKIYCHAIGDWGHSAGTVIGMTNLQDHVPILGDLPLINNTWYSVELRADHFVPEFNATFSFPLEEDVYWTPEGGFEWVYGRQERFHLIRTPKQDELSQEL</sequence>
<keyword evidence="4" id="KW-1185">Reference proteome</keyword>
<organism evidence="3 4">
    <name type="scientific">Akanthomyces lecanii RCEF 1005</name>
    <dbReference type="NCBI Taxonomy" id="1081108"/>
    <lineage>
        <taxon>Eukaryota</taxon>
        <taxon>Fungi</taxon>
        <taxon>Dikarya</taxon>
        <taxon>Ascomycota</taxon>
        <taxon>Pezizomycotina</taxon>
        <taxon>Sordariomycetes</taxon>
        <taxon>Hypocreomycetidae</taxon>
        <taxon>Hypocreales</taxon>
        <taxon>Cordycipitaceae</taxon>
        <taxon>Akanthomyces</taxon>
        <taxon>Cordyceps confragosa</taxon>
    </lineage>
</organism>